<feature type="region of interest" description="Disordered" evidence="1">
    <location>
        <begin position="61"/>
        <end position="104"/>
    </location>
</feature>
<organism evidence="2">
    <name type="scientific">Oryza nivara</name>
    <name type="common">Indian wild rice</name>
    <name type="synonym">Oryza sativa f. spontanea</name>
    <dbReference type="NCBI Taxonomy" id="4536"/>
    <lineage>
        <taxon>Eukaryota</taxon>
        <taxon>Viridiplantae</taxon>
        <taxon>Streptophyta</taxon>
        <taxon>Embryophyta</taxon>
        <taxon>Tracheophyta</taxon>
        <taxon>Spermatophyta</taxon>
        <taxon>Magnoliopsida</taxon>
        <taxon>Liliopsida</taxon>
        <taxon>Poales</taxon>
        <taxon>Poaceae</taxon>
        <taxon>BOP clade</taxon>
        <taxon>Oryzoideae</taxon>
        <taxon>Oryzeae</taxon>
        <taxon>Oryzinae</taxon>
        <taxon>Oryza</taxon>
    </lineage>
</organism>
<dbReference type="EnsemblPlants" id="ONIVA08G17220.1">
    <property type="protein sequence ID" value="ONIVA08G17220.1"/>
    <property type="gene ID" value="ONIVA08G17220"/>
</dbReference>
<sequence>MGSGSADDSAPLGLIVVGGFRWGKRSKGAGGVAGKRLRAAAGIGPTGGTRVVVVLRVADCRPSHHPSSQPRSSLAGYRPLPVAPASSPPPKAAPALFPDRPPDAPAAPALFPCWPCSSRGEEYERERGGRGGERGRVLTWHHDMWGLR</sequence>
<name>A0A0E0ICC8_ORYNI</name>
<keyword evidence="3" id="KW-1185">Reference proteome</keyword>
<accession>A0A0E0ICC8</accession>
<evidence type="ECO:0000313" key="3">
    <source>
        <dbReference type="Proteomes" id="UP000006591"/>
    </source>
</evidence>
<reference evidence="2" key="2">
    <citation type="submission" date="2018-04" db="EMBL/GenBank/DDBJ databases">
        <title>OnivRS2 (Oryza nivara Reference Sequence Version 2).</title>
        <authorList>
            <person name="Zhang J."/>
            <person name="Kudrna D."/>
            <person name="Lee S."/>
            <person name="Talag J."/>
            <person name="Rajasekar S."/>
            <person name="Welchert J."/>
            <person name="Hsing Y.-I."/>
            <person name="Wing R.A."/>
        </authorList>
    </citation>
    <scope>NUCLEOTIDE SEQUENCE [LARGE SCALE GENOMIC DNA]</scope>
    <source>
        <strain evidence="2">SL10</strain>
    </source>
</reference>
<dbReference type="Proteomes" id="UP000006591">
    <property type="component" value="Chromosome 8"/>
</dbReference>
<dbReference type="HOGENOM" id="CLU_1761732_0_0_1"/>
<evidence type="ECO:0000313" key="2">
    <source>
        <dbReference type="EnsemblPlants" id="ONIVA08G17220.1"/>
    </source>
</evidence>
<protein>
    <submittedName>
        <fullName evidence="2">Uncharacterized protein</fullName>
    </submittedName>
</protein>
<proteinExistence type="predicted"/>
<dbReference type="AlphaFoldDB" id="A0A0E0ICC8"/>
<dbReference type="Gramene" id="ONIVA08G17220.1">
    <property type="protein sequence ID" value="ONIVA08G17220.1"/>
    <property type="gene ID" value="ONIVA08G17220"/>
</dbReference>
<evidence type="ECO:0000256" key="1">
    <source>
        <dbReference type="SAM" id="MobiDB-lite"/>
    </source>
</evidence>
<feature type="compositionally biased region" description="Low complexity" evidence="1">
    <location>
        <begin position="65"/>
        <end position="85"/>
    </location>
</feature>
<reference evidence="2" key="1">
    <citation type="submission" date="2015-04" db="UniProtKB">
        <authorList>
            <consortium name="EnsemblPlants"/>
        </authorList>
    </citation>
    <scope>IDENTIFICATION</scope>
    <source>
        <strain evidence="2">SL10</strain>
    </source>
</reference>